<feature type="compositionally biased region" description="Gly residues" evidence="1">
    <location>
        <begin position="101"/>
        <end position="113"/>
    </location>
</feature>
<evidence type="ECO:0000313" key="3">
    <source>
        <dbReference type="Proteomes" id="UP001372834"/>
    </source>
</evidence>
<protein>
    <submittedName>
        <fullName evidence="2">Uncharacterized protein</fullName>
    </submittedName>
</protein>
<gene>
    <name evidence="2" type="ORF">RUM43_005636</name>
</gene>
<feature type="region of interest" description="Disordered" evidence="1">
    <location>
        <begin position="101"/>
        <end position="122"/>
    </location>
</feature>
<feature type="region of interest" description="Disordered" evidence="1">
    <location>
        <begin position="1"/>
        <end position="24"/>
    </location>
</feature>
<organism evidence="2 3">
    <name type="scientific">Polyplax serrata</name>
    <name type="common">Common mouse louse</name>
    <dbReference type="NCBI Taxonomy" id="468196"/>
    <lineage>
        <taxon>Eukaryota</taxon>
        <taxon>Metazoa</taxon>
        <taxon>Ecdysozoa</taxon>
        <taxon>Arthropoda</taxon>
        <taxon>Hexapoda</taxon>
        <taxon>Insecta</taxon>
        <taxon>Pterygota</taxon>
        <taxon>Neoptera</taxon>
        <taxon>Paraneoptera</taxon>
        <taxon>Psocodea</taxon>
        <taxon>Troctomorpha</taxon>
        <taxon>Phthiraptera</taxon>
        <taxon>Anoplura</taxon>
        <taxon>Polyplacidae</taxon>
        <taxon>Polyplax</taxon>
    </lineage>
</organism>
<feature type="compositionally biased region" description="Low complexity" evidence="1">
    <location>
        <begin position="1"/>
        <end position="12"/>
    </location>
</feature>
<dbReference type="EMBL" id="JAWJWE010000037">
    <property type="protein sequence ID" value="KAK6625339.1"/>
    <property type="molecule type" value="Genomic_DNA"/>
</dbReference>
<evidence type="ECO:0000256" key="1">
    <source>
        <dbReference type="SAM" id="MobiDB-lite"/>
    </source>
</evidence>
<dbReference type="Proteomes" id="UP001372834">
    <property type="component" value="Unassembled WGS sequence"/>
</dbReference>
<comment type="caution">
    <text evidence="2">The sequence shown here is derived from an EMBL/GenBank/DDBJ whole genome shotgun (WGS) entry which is preliminary data.</text>
</comment>
<proteinExistence type="predicted"/>
<name>A0AAN8NX26_POLSC</name>
<dbReference type="AlphaFoldDB" id="A0AAN8NX26"/>
<feature type="region of interest" description="Disordered" evidence="1">
    <location>
        <begin position="61"/>
        <end position="82"/>
    </location>
</feature>
<evidence type="ECO:0000313" key="2">
    <source>
        <dbReference type="EMBL" id="KAK6625339.1"/>
    </source>
</evidence>
<reference evidence="2 3" key="1">
    <citation type="submission" date="2023-10" db="EMBL/GenBank/DDBJ databases">
        <title>Genomes of two closely related lineages of the louse Polyplax serrata with different host specificities.</title>
        <authorList>
            <person name="Martinu J."/>
            <person name="Tarabai H."/>
            <person name="Stefka J."/>
            <person name="Hypsa V."/>
        </authorList>
    </citation>
    <scope>NUCLEOTIDE SEQUENCE [LARGE SCALE GENOMIC DNA]</scope>
    <source>
        <strain evidence="2">HR10_N</strain>
    </source>
</reference>
<accession>A0AAN8NX26</accession>
<sequence length="188" mass="20333">MAASRSSSNSKRSGGGGGGSRKNFSKVFTPSSIFFPPLPPHADLLAYGCSRTFKLYERVKKSETSSLHGQKKTLKKNSTFRSLPPHGPVIKINWIKYENGGDGGGGGGGGRSGGTAVKPGESQGPLKVWKWIPVLRGPVRPLETQTQNELSTIKLEPSHKSFENFLSKAPSPLLTRRKLENMDLDLSN</sequence>